<sequence length="132" mass="14790">MTLKYAGEITANLQRAEASIQAAKELASKSYYDFVASRAYYAAFYAATALLLSKELEFSRHSGVIASIHQRFVKTGKLDKRHGKDLNWLFELRGVGDYGATIHVSQQDAVRAIEIAEDFLETTKLLIQDETI</sequence>
<name>X0RGT7_9ZZZZ</name>
<accession>X0RGT7</accession>
<feature type="domain" description="HEPN" evidence="2">
    <location>
        <begin position="13"/>
        <end position="124"/>
    </location>
</feature>
<evidence type="ECO:0000313" key="3">
    <source>
        <dbReference type="EMBL" id="GAF67953.1"/>
    </source>
</evidence>
<dbReference type="PANTHER" id="PTHR36565:SF1">
    <property type="entry name" value="UPF0332 PROTEIN TM_1000"/>
    <property type="match status" value="1"/>
</dbReference>
<comment type="caution">
    <text evidence="3">The sequence shown here is derived from an EMBL/GenBank/DDBJ whole genome shotgun (WGS) entry which is preliminary data.</text>
</comment>
<gene>
    <name evidence="3" type="ORF">S01H1_12368</name>
</gene>
<comment type="similarity">
    <text evidence="1">Belongs to the UPF0332 family.</text>
</comment>
<reference evidence="3" key="1">
    <citation type="journal article" date="2014" name="Front. Microbiol.">
        <title>High frequency of phylogenetically diverse reductive dehalogenase-homologous genes in deep subseafloor sedimentary metagenomes.</title>
        <authorList>
            <person name="Kawai M."/>
            <person name="Futagami T."/>
            <person name="Toyoda A."/>
            <person name="Takaki Y."/>
            <person name="Nishi S."/>
            <person name="Hori S."/>
            <person name="Arai W."/>
            <person name="Tsubouchi T."/>
            <person name="Morono Y."/>
            <person name="Uchiyama I."/>
            <person name="Ito T."/>
            <person name="Fujiyama A."/>
            <person name="Inagaki F."/>
            <person name="Takami H."/>
        </authorList>
    </citation>
    <scope>NUCLEOTIDE SEQUENCE</scope>
    <source>
        <strain evidence="3">Expedition CK06-06</strain>
    </source>
</reference>
<dbReference type="InterPro" id="IPR052226">
    <property type="entry name" value="UPF0332_toxin"/>
</dbReference>
<dbReference type="InterPro" id="IPR007842">
    <property type="entry name" value="HEPN_dom"/>
</dbReference>
<proteinExistence type="inferred from homology"/>
<dbReference type="Gene3D" id="1.20.120.330">
    <property type="entry name" value="Nucleotidyltransferases domain 2"/>
    <property type="match status" value="1"/>
</dbReference>
<dbReference type="AlphaFoldDB" id="X0RGT7"/>
<dbReference type="Pfam" id="PF05168">
    <property type="entry name" value="HEPN"/>
    <property type="match status" value="1"/>
</dbReference>
<dbReference type="EMBL" id="BARS01006346">
    <property type="protein sequence ID" value="GAF67953.1"/>
    <property type="molecule type" value="Genomic_DNA"/>
</dbReference>
<evidence type="ECO:0000256" key="1">
    <source>
        <dbReference type="ARBA" id="ARBA00038248"/>
    </source>
</evidence>
<protein>
    <recommendedName>
        <fullName evidence="2">HEPN domain-containing protein</fullName>
    </recommendedName>
</protein>
<dbReference type="PANTHER" id="PTHR36565">
    <property type="entry name" value="UPF0332 PROTEIN TM_1000"/>
    <property type="match status" value="1"/>
</dbReference>
<evidence type="ECO:0000259" key="2">
    <source>
        <dbReference type="Pfam" id="PF05168"/>
    </source>
</evidence>
<organism evidence="3">
    <name type="scientific">marine sediment metagenome</name>
    <dbReference type="NCBI Taxonomy" id="412755"/>
    <lineage>
        <taxon>unclassified sequences</taxon>
        <taxon>metagenomes</taxon>
        <taxon>ecological metagenomes</taxon>
    </lineage>
</organism>